<sequence length="56" mass="6414">MGLSLNEPAKGYFFNGTDYIDIPSVEIRNYPSFATYMPIPNNETLRFPLLEQNAGW</sequence>
<dbReference type="RefSeq" id="WP_193744370.1">
    <property type="nucleotide sequence ID" value="NZ_BBNR01000008.1"/>
</dbReference>
<protein>
    <submittedName>
        <fullName evidence="1">Uncharacterized protein</fullName>
    </submittedName>
</protein>
<comment type="caution">
    <text evidence="1">The sequence shown here is derived from an EMBL/GenBank/DDBJ whole genome shotgun (WGS) entry which is preliminary data.</text>
</comment>
<organism evidence="1 2">
    <name type="scientific">Jejuia pallidilutea</name>
    <dbReference type="NCBI Taxonomy" id="504487"/>
    <lineage>
        <taxon>Bacteria</taxon>
        <taxon>Pseudomonadati</taxon>
        <taxon>Bacteroidota</taxon>
        <taxon>Flavobacteriia</taxon>
        <taxon>Flavobacteriales</taxon>
        <taxon>Flavobacteriaceae</taxon>
        <taxon>Jejuia</taxon>
    </lineage>
</organism>
<dbReference type="Proteomes" id="UP000029641">
    <property type="component" value="Unassembled WGS sequence"/>
</dbReference>
<dbReference type="EMBL" id="BBNR01000008">
    <property type="protein sequence ID" value="GAL67193.1"/>
    <property type="molecule type" value="Genomic_DNA"/>
</dbReference>
<accession>A0A090VT60</accession>
<reference evidence="1 2" key="1">
    <citation type="journal article" date="2014" name="Genome Announc.">
        <title>Draft Genome Sequence of Marine Flavobacterium Jejuia pallidilutea Strain 11shimoA1 and Pigmentation Mutants.</title>
        <authorList>
            <person name="Takatani N."/>
            <person name="Nakanishi M."/>
            <person name="Meirelles P."/>
            <person name="Mino S."/>
            <person name="Suda W."/>
            <person name="Oshima K."/>
            <person name="Hattori M."/>
            <person name="Ohkuma M."/>
            <person name="Hosokawa M."/>
            <person name="Miyashita K."/>
            <person name="Thompson F.L."/>
            <person name="Niwa A."/>
            <person name="Sawabe T."/>
            <person name="Sawabe T."/>
        </authorList>
    </citation>
    <scope>NUCLEOTIDE SEQUENCE [LARGE SCALE GENOMIC DNA]</scope>
    <source>
        <strain evidence="1 2">JCM 19301</strain>
    </source>
</reference>
<dbReference type="AlphaFoldDB" id="A0A090VT60"/>
<evidence type="ECO:0000313" key="2">
    <source>
        <dbReference type="Proteomes" id="UP000029641"/>
    </source>
</evidence>
<dbReference type="Gene3D" id="1.25.40.390">
    <property type="match status" value="1"/>
</dbReference>
<proteinExistence type="predicted"/>
<name>A0A090VT60_9FLAO</name>
<evidence type="ECO:0000313" key="1">
    <source>
        <dbReference type="EMBL" id="GAL67193.1"/>
    </source>
</evidence>
<gene>
    <name evidence="1" type="ORF">JCM19301_1805</name>
</gene>